<dbReference type="Gene3D" id="1.20.1440.60">
    <property type="entry name" value="23S rRNA-intervening sequence"/>
    <property type="match status" value="1"/>
</dbReference>
<dbReference type="NCBIfam" id="TIGR02436">
    <property type="entry name" value="four helix bundle protein"/>
    <property type="match status" value="1"/>
</dbReference>
<dbReference type="EMBL" id="SJPK01000004">
    <property type="protein sequence ID" value="TWT67323.1"/>
    <property type="molecule type" value="Genomic_DNA"/>
</dbReference>
<evidence type="ECO:0000313" key="3">
    <source>
        <dbReference type="Proteomes" id="UP000318053"/>
    </source>
</evidence>
<feature type="compositionally biased region" description="Basic and acidic residues" evidence="1">
    <location>
        <begin position="133"/>
        <end position="162"/>
    </location>
</feature>
<reference evidence="2 3" key="1">
    <citation type="submission" date="2019-02" db="EMBL/GenBank/DDBJ databases">
        <title>Deep-cultivation of Planctomycetes and their phenomic and genomic characterization uncovers novel biology.</title>
        <authorList>
            <person name="Wiegand S."/>
            <person name="Jogler M."/>
            <person name="Boedeker C."/>
            <person name="Pinto D."/>
            <person name="Vollmers J."/>
            <person name="Rivas-Marin E."/>
            <person name="Kohn T."/>
            <person name="Peeters S.H."/>
            <person name="Heuer A."/>
            <person name="Rast P."/>
            <person name="Oberbeckmann S."/>
            <person name="Bunk B."/>
            <person name="Jeske O."/>
            <person name="Meyerdierks A."/>
            <person name="Storesund J.E."/>
            <person name="Kallscheuer N."/>
            <person name="Luecker S."/>
            <person name="Lage O.M."/>
            <person name="Pohl T."/>
            <person name="Merkel B.J."/>
            <person name="Hornburger P."/>
            <person name="Mueller R.-W."/>
            <person name="Bruemmer F."/>
            <person name="Labrenz M."/>
            <person name="Spormann A.M."/>
            <person name="Op Den Camp H."/>
            <person name="Overmann J."/>
            <person name="Amann R."/>
            <person name="Jetten M.S.M."/>
            <person name="Mascher T."/>
            <person name="Medema M.H."/>
            <person name="Devos D.P."/>
            <person name="Kaster A.-K."/>
            <person name="Ovreas L."/>
            <person name="Rohde M."/>
            <person name="Galperin M.Y."/>
            <person name="Jogler C."/>
        </authorList>
    </citation>
    <scope>NUCLEOTIDE SEQUENCE [LARGE SCALE GENOMIC DNA]</scope>
    <source>
        <strain evidence="2 3">CA85</strain>
    </source>
</reference>
<dbReference type="InterPro" id="IPR036583">
    <property type="entry name" value="23S_rRNA_IVS_sf"/>
</dbReference>
<proteinExistence type="predicted"/>
<feature type="region of interest" description="Disordered" evidence="1">
    <location>
        <begin position="132"/>
        <end position="174"/>
    </location>
</feature>
<dbReference type="PANTHER" id="PTHR38471">
    <property type="entry name" value="FOUR HELIX BUNDLE PROTEIN"/>
    <property type="match status" value="1"/>
</dbReference>
<dbReference type="Pfam" id="PF05635">
    <property type="entry name" value="23S_rRNA_IVP"/>
    <property type="match status" value="1"/>
</dbReference>
<dbReference type="RefSeq" id="WP_146391220.1">
    <property type="nucleotide sequence ID" value="NZ_SJPK01000004.1"/>
</dbReference>
<organism evidence="2 3">
    <name type="scientific">Allorhodopirellula solitaria</name>
    <dbReference type="NCBI Taxonomy" id="2527987"/>
    <lineage>
        <taxon>Bacteria</taxon>
        <taxon>Pseudomonadati</taxon>
        <taxon>Planctomycetota</taxon>
        <taxon>Planctomycetia</taxon>
        <taxon>Pirellulales</taxon>
        <taxon>Pirellulaceae</taxon>
        <taxon>Allorhodopirellula</taxon>
    </lineage>
</organism>
<accession>A0A5C5XYC0</accession>
<sequence>MTEPIFDHDRLDVYRLSIGYVAAAFDVSKSLSGLHRHARDQWLRAAQSIPLNIAEGNGKRSLKDRARFFDIARGSAFECAAIQDVLVATDGLEDVASRELKRMLKRIVSMLTRMAMKFDGVREPSVDYELGNDYEHEHERRDAEHEHERKPEPSRAPKDGLRDYTNGKSIVRPR</sequence>
<dbReference type="OrthoDB" id="276165at2"/>
<gene>
    <name evidence="2" type="ORF">CA85_21730</name>
</gene>
<name>A0A5C5XYC0_9BACT</name>
<protein>
    <recommendedName>
        <fullName evidence="4">Four helix bundle protein</fullName>
    </recommendedName>
</protein>
<keyword evidence="3" id="KW-1185">Reference proteome</keyword>
<evidence type="ECO:0000256" key="1">
    <source>
        <dbReference type="SAM" id="MobiDB-lite"/>
    </source>
</evidence>
<dbReference type="Proteomes" id="UP000318053">
    <property type="component" value="Unassembled WGS sequence"/>
</dbReference>
<evidence type="ECO:0008006" key="4">
    <source>
        <dbReference type="Google" id="ProtNLM"/>
    </source>
</evidence>
<evidence type="ECO:0000313" key="2">
    <source>
        <dbReference type="EMBL" id="TWT67323.1"/>
    </source>
</evidence>
<comment type="caution">
    <text evidence="2">The sequence shown here is derived from an EMBL/GenBank/DDBJ whole genome shotgun (WGS) entry which is preliminary data.</text>
</comment>
<dbReference type="AlphaFoldDB" id="A0A5C5XYC0"/>
<dbReference type="InterPro" id="IPR012657">
    <property type="entry name" value="23S_rRNA-intervening_sequence"/>
</dbReference>
<dbReference type="SUPFAM" id="SSF158446">
    <property type="entry name" value="IVS-encoded protein-like"/>
    <property type="match status" value="1"/>
</dbReference>
<dbReference type="PANTHER" id="PTHR38471:SF2">
    <property type="entry name" value="FOUR HELIX BUNDLE PROTEIN"/>
    <property type="match status" value="1"/>
</dbReference>